<reference evidence="4" key="1">
    <citation type="journal article" date="2021" name="Front. Microbiol.">
        <title>Comprehensive Comparative Genomics and Phenotyping of Methylobacterium Species.</title>
        <authorList>
            <person name="Alessa O."/>
            <person name="Ogura Y."/>
            <person name="Fujitani Y."/>
            <person name="Takami H."/>
            <person name="Hayashi T."/>
            <person name="Sahin N."/>
            <person name="Tani A."/>
        </authorList>
    </citation>
    <scope>NUCLEOTIDE SEQUENCE</scope>
    <source>
        <strain evidence="4">NBRC 15689</strain>
    </source>
</reference>
<gene>
    <name evidence="4" type="primary">egtD_1</name>
    <name evidence="4" type="ORF">LKMONMHP_0798</name>
</gene>
<reference evidence="4" key="2">
    <citation type="submission" date="2021-08" db="EMBL/GenBank/DDBJ databases">
        <authorList>
            <person name="Tani A."/>
            <person name="Ola A."/>
            <person name="Ogura Y."/>
            <person name="Katsura K."/>
            <person name="Hayashi T."/>
        </authorList>
    </citation>
    <scope>NUCLEOTIDE SEQUENCE</scope>
    <source>
        <strain evidence="4">NBRC 15689</strain>
    </source>
</reference>
<dbReference type="InterPro" id="IPR035094">
    <property type="entry name" value="EgtD"/>
</dbReference>
<dbReference type="SUPFAM" id="SSF53335">
    <property type="entry name" value="S-adenosyl-L-methionine-dependent methyltransferases"/>
    <property type="match status" value="1"/>
</dbReference>
<dbReference type="Pfam" id="PF10017">
    <property type="entry name" value="Methyltransf_33"/>
    <property type="match status" value="1"/>
</dbReference>
<dbReference type="NCBIfam" id="TIGR03438">
    <property type="entry name" value="egtD_ergothio"/>
    <property type="match status" value="1"/>
</dbReference>
<comment type="caution">
    <text evidence="4">The sequence shown here is derived from an EMBL/GenBank/DDBJ whole genome shotgun (WGS) entry which is preliminary data.</text>
</comment>
<dbReference type="InterPro" id="IPR029063">
    <property type="entry name" value="SAM-dependent_MTases_sf"/>
</dbReference>
<proteinExistence type="predicted"/>
<dbReference type="PANTHER" id="PTHR43397:SF1">
    <property type="entry name" value="ERGOTHIONEINE BIOSYNTHESIS PROTEIN 1"/>
    <property type="match status" value="1"/>
</dbReference>
<evidence type="ECO:0000259" key="3">
    <source>
        <dbReference type="Pfam" id="PF10017"/>
    </source>
</evidence>
<organism evidence="4 5">
    <name type="scientific">Methylobacterium organophilum</name>
    <dbReference type="NCBI Taxonomy" id="410"/>
    <lineage>
        <taxon>Bacteria</taxon>
        <taxon>Pseudomonadati</taxon>
        <taxon>Pseudomonadota</taxon>
        <taxon>Alphaproteobacteria</taxon>
        <taxon>Hyphomicrobiales</taxon>
        <taxon>Methylobacteriaceae</taxon>
        <taxon>Methylobacterium</taxon>
    </lineage>
</organism>
<dbReference type="Gene3D" id="3.40.50.150">
    <property type="entry name" value="Vaccinia Virus protein VP39"/>
    <property type="match status" value="1"/>
</dbReference>
<dbReference type="Proteomes" id="UP001055156">
    <property type="component" value="Unassembled WGS sequence"/>
</dbReference>
<dbReference type="InterPro" id="IPR051128">
    <property type="entry name" value="EgtD_Methyltrsf_superfamily"/>
</dbReference>
<feature type="domain" description="Histidine-specific methyltransferase SAM-dependent" evidence="3">
    <location>
        <begin position="14"/>
        <end position="315"/>
    </location>
</feature>
<keyword evidence="2" id="KW-0808">Transferase</keyword>
<dbReference type="InterPro" id="IPR019257">
    <property type="entry name" value="MeTrfase_dom"/>
</dbReference>
<dbReference type="PIRSF" id="PIRSF018005">
    <property type="entry name" value="UCP018005"/>
    <property type="match status" value="1"/>
</dbReference>
<evidence type="ECO:0000256" key="2">
    <source>
        <dbReference type="ARBA" id="ARBA00022679"/>
    </source>
</evidence>
<keyword evidence="1" id="KW-0489">Methyltransferase</keyword>
<keyword evidence="5" id="KW-1185">Reference proteome</keyword>
<accession>A0ABQ4T5Y4</accession>
<dbReference type="RefSeq" id="WP_238309907.1">
    <property type="nucleotide sequence ID" value="NZ_BPQV01000002.1"/>
</dbReference>
<sequence>MAEPAIGVAGAFLRDALDGLTRDPKTLPGKYLWDDTGSDLFDRICAHPDYYPTKREMTLLPGVAAEVGAIIGAGASVIEFGAGASRKIRTLLDALEAPEAYVALDIAGDYLEAAIARLAPDYPSVAMTPVRADYSKPIRLPAGLAGPNVLGFFPGTSIGNFTPREATAFLARARDTLARETQGRSRFLVGADPTRDPGRLRRAYGESGGLMAALHLNLLARLNRELGADFDRDNFHHEARLAEDPFRVEAHLVARKAATYRLGGQAIAFAAGESIRTDTSHKYAPEAFQALAGSVGWTAERLWLDPEGGFSLHLLSG</sequence>
<protein>
    <submittedName>
        <fullName evidence="4">Histidine N-alpha-methyltransferase</fullName>
    </submittedName>
</protein>
<evidence type="ECO:0000256" key="1">
    <source>
        <dbReference type="ARBA" id="ARBA00022603"/>
    </source>
</evidence>
<evidence type="ECO:0000313" key="4">
    <source>
        <dbReference type="EMBL" id="GJE25954.1"/>
    </source>
</evidence>
<name>A0ABQ4T5Y4_METOR</name>
<evidence type="ECO:0000313" key="5">
    <source>
        <dbReference type="Proteomes" id="UP001055156"/>
    </source>
</evidence>
<dbReference type="PANTHER" id="PTHR43397">
    <property type="entry name" value="ERGOTHIONEINE BIOSYNTHESIS PROTEIN 1"/>
    <property type="match status" value="1"/>
</dbReference>
<dbReference type="InterPro" id="IPR017804">
    <property type="entry name" value="MeTrfase_EgtD-like"/>
</dbReference>
<dbReference type="EMBL" id="BPQV01000002">
    <property type="protein sequence ID" value="GJE25954.1"/>
    <property type="molecule type" value="Genomic_DNA"/>
</dbReference>